<dbReference type="PROSITE" id="PS50931">
    <property type="entry name" value="HTH_LYSR"/>
    <property type="match status" value="1"/>
</dbReference>
<dbReference type="InterPro" id="IPR036390">
    <property type="entry name" value="WH_DNA-bd_sf"/>
</dbReference>
<dbReference type="Pfam" id="PF03466">
    <property type="entry name" value="LysR_substrate"/>
    <property type="match status" value="1"/>
</dbReference>
<comment type="similarity">
    <text evidence="1">Belongs to the LysR transcriptional regulatory family.</text>
</comment>
<dbReference type="Gene3D" id="3.40.190.290">
    <property type="match status" value="1"/>
</dbReference>
<evidence type="ECO:0000256" key="4">
    <source>
        <dbReference type="ARBA" id="ARBA00023163"/>
    </source>
</evidence>
<feature type="domain" description="HTH lysR-type" evidence="5">
    <location>
        <begin position="1"/>
        <end position="58"/>
    </location>
</feature>
<keyword evidence="7" id="KW-1185">Reference proteome</keyword>
<dbReference type="InterPro" id="IPR036388">
    <property type="entry name" value="WH-like_DNA-bd_sf"/>
</dbReference>
<dbReference type="InterPro" id="IPR000847">
    <property type="entry name" value="LysR_HTH_N"/>
</dbReference>
<dbReference type="EMBL" id="JBHMAF010000013">
    <property type="protein sequence ID" value="MFB9757486.1"/>
    <property type="molecule type" value="Genomic_DNA"/>
</dbReference>
<keyword evidence="3" id="KW-0238">DNA-binding</keyword>
<dbReference type="SUPFAM" id="SSF53850">
    <property type="entry name" value="Periplasmic binding protein-like II"/>
    <property type="match status" value="1"/>
</dbReference>
<dbReference type="PRINTS" id="PR00039">
    <property type="entry name" value="HTHLYSR"/>
</dbReference>
<evidence type="ECO:0000256" key="1">
    <source>
        <dbReference type="ARBA" id="ARBA00009437"/>
    </source>
</evidence>
<organism evidence="6 7">
    <name type="scientific">Ectobacillus funiculus</name>
    <dbReference type="NCBI Taxonomy" id="137993"/>
    <lineage>
        <taxon>Bacteria</taxon>
        <taxon>Bacillati</taxon>
        <taxon>Bacillota</taxon>
        <taxon>Bacilli</taxon>
        <taxon>Bacillales</taxon>
        <taxon>Bacillaceae</taxon>
        <taxon>Ectobacillus</taxon>
    </lineage>
</organism>
<comment type="caution">
    <text evidence="6">The sequence shown here is derived from an EMBL/GenBank/DDBJ whole genome shotgun (WGS) entry which is preliminary data.</text>
</comment>
<reference evidence="6 7" key="1">
    <citation type="submission" date="2024-09" db="EMBL/GenBank/DDBJ databases">
        <authorList>
            <person name="Sun Q."/>
            <person name="Mori K."/>
        </authorList>
    </citation>
    <scope>NUCLEOTIDE SEQUENCE [LARGE SCALE GENOMIC DNA]</scope>
    <source>
        <strain evidence="6 7">JCM 11201</strain>
    </source>
</reference>
<dbReference type="InterPro" id="IPR005119">
    <property type="entry name" value="LysR_subst-bd"/>
</dbReference>
<dbReference type="Gene3D" id="1.10.10.10">
    <property type="entry name" value="Winged helix-like DNA-binding domain superfamily/Winged helix DNA-binding domain"/>
    <property type="match status" value="1"/>
</dbReference>
<proteinExistence type="inferred from homology"/>
<evidence type="ECO:0000313" key="7">
    <source>
        <dbReference type="Proteomes" id="UP001589609"/>
    </source>
</evidence>
<dbReference type="PANTHER" id="PTHR30126">
    <property type="entry name" value="HTH-TYPE TRANSCRIPTIONAL REGULATOR"/>
    <property type="match status" value="1"/>
</dbReference>
<dbReference type="Pfam" id="PF00126">
    <property type="entry name" value="HTH_1"/>
    <property type="match status" value="1"/>
</dbReference>
<dbReference type="CDD" id="cd05466">
    <property type="entry name" value="PBP2_LTTR_substrate"/>
    <property type="match status" value="1"/>
</dbReference>
<keyword evidence="2" id="KW-0805">Transcription regulation</keyword>
<sequence>MEIKWLKTFIVAAKYENFRKTSEELFLTQPAVTKHIKRLEEELHVELFERTKKKSVLTAAGYQFLPYARSIVDKYEEGRTSLESWRQGYKRRLVIAAAPQIASSMFPSLLRTFMDENPDIDVVVQITSSFRVGEEVSLGRADLGLTRVEAMQTNIYSEVVHEEPVVLVGPYNEYCLEEHMALSTYRVITDNHPDYWDYLLRQIKSYYPNVRTMAVNQVEITKRFIEQGLGVSYLPVTMVRDEVQNSRLREIRGERVIAPKSKTYLLQKTKTEEAEVFRVFLKEVLTKF</sequence>
<dbReference type="SUPFAM" id="SSF46785">
    <property type="entry name" value="Winged helix' DNA-binding domain"/>
    <property type="match status" value="1"/>
</dbReference>
<evidence type="ECO:0000256" key="2">
    <source>
        <dbReference type="ARBA" id="ARBA00023015"/>
    </source>
</evidence>
<protein>
    <submittedName>
        <fullName evidence="6">LysR family transcriptional regulator</fullName>
    </submittedName>
</protein>
<keyword evidence="4" id="KW-0804">Transcription</keyword>
<evidence type="ECO:0000256" key="3">
    <source>
        <dbReference type="ARBA" id="ARBA00023125"/>
    </source>
</evidence>
<dbReference type="PANTHER" id="PTHR30126:SF64">
    <property type="entry name" value="HTH-TYPE TRANSCRIPTIONAL REGULATOR CITR"/>
    <property type="match status" value="1"/>
</dbReference>
<gene>
    <name evidence="6" type="ORF">ACFFMS_02865</name>
</gene>
<accession>A0ABV5WA74</accession>
<name>A0ABV5WA74_9BACI</name>
<evidence type="ECO:0000259" key="5">
    <source>
        <dbReference type="PROSITE" id="PS50931"/>
    </source>
</evidence>
<dbReference type="RefSeq" id="WP_379947791.1">
    <property type="nucleotide sequence ID" value="NZ_JBHMAF010000013.1"/>
</dbReference>
<evidence type="ECO:0000313" key="6">
    <source>
        <dbReference type="EMBL" id="MFB9757486.1"/>
    </source>
</evidence>
<dbReference type="Proteomes" id="UP001589609">
    <property type="component" value="Unassembled WGS sequence"/>
</dbReference>